<accession>F0WG04</accession>
<protein>
    <submittedName>
        <fullName evidence="1">AlNc14C87G5537 protein</fullName>
    </submittedName>
</protein>
<dbReference type="HOGENOM" id="CLU_2563174_0_0_1"/>
<proteinExistence type="predicted"/>
<reference evidence="1" key="2">
    <citation type="submission" date="2011-02" db="EMBL/GenBank/DDBJ databases">
        <authorList>
            <person name="MacLean D."/>
        </authorList>
    </citation>
    <scope>NUCLEOTIDE SEQUENCE</scope>
</reference>
<sequence length="82" mass="9012">MEAEFVAGSDAERELFGVRELLQELGLVIVTPMPMMVENQAAIKHLEGESSSAITIMALPAFSAYKSSESMLPTNYSYLRNV</sequence>
<dbReference type="AlphaFoldDB" id="F0WG04"/>
<evidence type="ECO:0000313" key="1">
    <source>
        <dbReference type="EMBL" id="CCA20138.1"/>
    </source>
</evidence>
<reference evidence="1" key="1">
    <citation type="journal article" date="2011" name="PLoS Biol.">
        <title>Gene gain and loss during evolution of obligate parasitism in the white rust pathogen of Arabidopsis thaliana.</title>
        <authorList>
            <person name="Kemen E."/>
            <person name="Gardiner A."/>
            <person name="Schultz-Larsen T."/>
            <person name="Kemen A.C."/>
            <person name="Balmuth A.L."/>
            <person name="Robert-Seilaniantz A."/>
            <person name="Bailey K."/>
            <person name="Holub E."/>
            <person name="Studholme D.J."/>
            <person name="Maclean D."/>
            <person name="Jones J.D."/>
        </authorList>
    </citation>
    <scope>NUCLEOTIDE SEQUENCE</scope>
</reference>
<name>F0WG04_9STRA</name>
<dbReference type="EMBL" id="FR824132">
    <property type="protein sequence ID" value="CCA20138.1"/>
    <property type="molecule type" value="Genomic_DNA"/>
</dbReference>
<gene>
    <name evidence="1" type="primary">AlNc14C87G5537</name>
    <name evidence="1" type="ORF">ALNC14_062810</name>
</gene>
<organism evidence="1">
    <name type="scientific">Albugo laibachii Nc14</name>
    <dbReference type="NCBI Taxonomy" id="890382"/>
    <lineage>
        <taxon>Eukaryota</taxon>
        <taxon>Sar</taxon>
        <taxon>Stramenopiles</taxon>
        <taxon>Oomycota</taxon>
        <taxon>Peronosporomycetes</taxon>
        <taxon>Albuginales</taxon>
        <taxon>Albuginaceae</taxon>
        <taxon>Albugo</taxon>
    </lineage>
</organism>